<keyword evidence="2" id="KW-1185">Reference proteome</keyword>
<accession>A0A2U2IZ04</accession>
<organism evidence="1 2">
    <name type="scientific">Allosphingosinicella humi</name>
    <dbReference type="NCBI Taxonomy" id="2068657"/>
    <lineage>
        <taxon>Bacteria</taxon>
        <taxon>Pseudomonadati</taxon>
        <taxon>Pseudomonadota</taxon>
        <taxon>Alphaproteobacteria</taxon>
        <taxon>Sphingomonadales</taxon>
        <taxon>Sphingomonadaceae</taxon>
        <taxon>Allosphingosinicella</taxon>
    </lineage>
</organism>
<dbReference type="OrthoDB" id="7574634at2"/>
<dbReference type="Proteomes" id="UP000245916">
    <property type="component" value="Unassembled WGS sequence"/>
</dbReference>
<reference evidence="1 2" key="1">
    <citation type="submission" date="2018-05" db="EMBL/GenBank/DDBJ databases">
        <title>Genome of Sphingosinicella humi QZX222.</title>
        <authorList>
            <person name="Qiao Z."/>
            <person name="Wang G."/>
        </authorList>
    </citation>
    <scope>NUCLEOTIDE SEQUENCE [LARGE SCALE GENOMIC DNA]</scope>
    <source>
        <strain evidence="1 2">QZX222</strain>
    </source>
</reference>
<protein>
    <submittedName>
        <fullName evidence="1">Uncharacterized protein</fullName>
    </submittedName>
</protein>
<proteinExistence type="predicted"/>
<evidence type="ECO:0000313" key="1">
    <source>
        <dbReference type="EMBL" id="PWG01308.1"/>
    </source>
</evidence>
<evidence type="ECO:0000313" key="2">
    <source>
        <dbReference type="Proteomes" id="UP000245916"/>
    </source>
</evidence>
<dbReference type="AlphaFoldDB" id="A0A2U2IZ04"/>
<comment type="caution">
    <text evidence="1">The sequence shown here is derived from an EMBL/GenBank/DDBJ whole genome shotgun (WGS) entry which is preliminary data.</text>
</comment>
<gene>
    <name evidence="1" type="ORF">DF286_14370</name>
</gene>
<dbReference type="RefSeq" id="WP_109272370.1">
    <property type="nucleotide sequence ID" value="NZ_QFFF01000002.1"/>
</dbReference>
<dbReference type="EMBL" id="QFFF01000002">
    <property type="protein sequence ID" value="PWG01308.1"/>
    <property type="molecule type" value="Genomic_DNA"/>
</dbReference>
<sequence>MRAEHDATMLVRAELCERLESLQRLSRRRPKHNLLESIQSIRRLAAAYGLIPVVHLAEAMERAATEEGPRRCATALYLDRLHDAIGCERNDDAVSQAMIASVSVRLGA</sequence>
<name>A0A2U2IZ04_9SPHN</name>